<evidence type="ECO:0000313" key="1">
    <source>
        <dbReference type="EMBL" id="KMM84174.1"/>
    </source>
</evidence>
<dbReference type="PATRIC" id="fig|47884.3.peg.3060"/>
<name>A0A0J6GPY3_PSETA</name>
<proteinExistence type="predicted"/>
<protein>
    <submittedName>
        <fullName evidence="1">Uncharacterized protein</fullName>
    </submittedName>
</protein>
<comment type="caution">
    <text evidence="1">The sequence shown here is derived from an EMBL/GenBank/DDBJ whole genome shotgun (WGS) entry which is preliminary data.</text>
</comment>
<dbReference type="EMBL" id="JYLA01000005">
    <property type="protein sequence ID" value="KMM84174.1"/>
    <property type="molecule type" value="Genomic_DNA"/>
</dbReference>
<evidence type="ECO:0000313" key="2">
    <source>
        <dbReference type="Proteomes" id="UP000036395"/>
    </source>
</evidence>
<organism evidence="1 2">
    <name type="scientific">Pseudomonas taetrolens</name>
    <dbReference type="NCBI Taxonomy" id="47884"/>
    <lineage>
        <taxon>Bacteria</taxon>
        <taxon>Pseudomonadati</taxon>
        <taxon>Pseudomonadota</taxon>
        <taxon>Gammaproteobacteria</taxon>
        <taxon>Pseudomonadales</taxon>
        <taxon>Pseudomonadaceae</taxon>
        <taxon>Pseudomonas</taxon>
    </lineage>
</organism>
<sequence length="69" mass="7388">MFSSSRNGLGMARVGILAAVVPAASEHWRSAQQEAAVAMDTLKALRNVEEVFVCALLARRSEVGLETQS</sequence>
<dbReference type="Proteomes" id="UP000036395">
    <property type="component" value="Unassembled WGS sequence"/>
</dbReference>
<dbReference type="AlphaFoldDB" id="A0A0J6GPY3"/>
<accession>A0A0J6GPY3</accession>
<gene>
    <name evidence="1" type="ORF">TU78_13030</name>
</gene>
<reference evidence="1 2" key="1">
    <citation type="submission" date="2015-02" db="EMBL/GenBank/DDBJ databases">
        <title>Pseudomonas helleri sp. nov. and Pseudomonas weihenstephanensis sp. nov., isolated from raw cows milk.</title>
        <authorList>
            <person name="von Neubeck M."/>
            <person name="Huptas C."/>
            <person name="Wenning M."/>
            <person name="Scherer S."/>
        </authorList>
    </citation>
    <scope>NUCLEOTIDE SEQUENCE [LARGE SCALE GENOMIC DNA]</scope>
    <source>
        <strain evidence="1 2">DSM 21104</strain>
    </source>
</reference>